<dbReference type="Gene3D" id="3.40.50.720">
    <property type="entry name" value="NAD(P)-binding Rossmann-like Domain"/>
    <property type="match status" value="1"/>
</dbReference>
<dbReference type="RefSeq" id="WP_265046386.1">
    <property type="nucleotide sequence ID" value="NZ_CP100390.1"/>
</dbReference>
<keyword evidence="6" id="KW-1185">Reference proteome</keyword>
<dbReference type="InterPro" id="IPR057326">
    <property type="entry name" value="KR_dom"/>
</dbReference>
<dbReference type="EC" id="1.1.1.36" evidence="5"/>
<dbReference type="EMBL" id="CP100390">
    <property type="protein sequence ID" value="UZE94894.1"/>
    <property type="molecule type" value="Genomic_DNA"/>
</dbReference>
<evidence type="ECO:0000256" key="3">
    <source>
        <dbReference type="RuleBase" id="RU000363"/>
    </source>
</evidence>
<dbReference type="InterPro" id="IPR036291">
    <property type="entry name" value="NAD(P)-bd_dom_sf"/>
</dbReference>
<feature type="domain" description="Ketoreductase" evidence="4">
    <location>
        <begin position="7"/>
        <end position="189"/>
    </location>
</feature>
<dbReference type="PRINTS" id="PR00081">
    <property type="entry name" value="GDHRDH"/>
</dbReference>
<dbReference type="PANTHER" id="PTHR42879:SF2">
    <property type="entry name" value="3-OXOACYL-[ACYL-CARRIER-PROTEIN] REDUCTASE FABG"/>
    <property type="match status" value="1"/>
</dbReference>
<dbReference type="InterPro" id="IPR020904">
    <property type="entry name" value="Sc_DH/Rdtase_CS"/>
</dbReference>
<dbReference type="InterPro" id="IPR050259">
    <property type="entry name" value="SDR"/>
</dbReference>
<organism evidence="5 6">
    <name type="scientific">Alkalimarinus alittae</name>
    <dbReference type="NCBI Taxonomy" id="2961619"/>
    <lineage>
        <taxon>Bacteria</taxon>
        <taxon>Pseudomonadati</taxon>
        <taxon>Pseudomonadota</taxon>
        <taxon>Gammaproteobacteria</taxon>
        <taxon>Alteromonadales</taxon>
        <taxon>Alteromonadaceae</taxon>
        <taxon>Alkalimarinus</taxon>
    </lineage>
</organism>
<name>A0ABY6MYQ1_9ALTE</name>
<evidence type="ECO:0000313" key="6">
    <source>
        <dbReference type="Proteomes" id="UP001163739"/>
    </source>
</evidence>
<dbReference type="GO" id="GO:0018454">
    <property type="term" value="F:acetoacetyl-CoA reductase activity"/>
    <property type="evidence" value="ECO:0007669"/>
    <property type="project" value="UniProtKB-EC"/>
</dbReference>
<dbReference type="Proteomes" id="UP001163739">
    <property type="component" value="Chromosome"/>
</dbReference>
<gene>
    <name evidence="5" type="primary">phbB</name>
    <name evidence="5" type="ORF">NKI27_12500</name>
</gene>
<dbReference type="NCBIfam" id="TIGR01829">
    <property type="entry name" value="AcAcCoA_reduct"/>
    <property type="match status" value="1"/>
</dbReference>
<evidence type="ECO:0000256" key="2">
    <source>
        <dbReference type="ARBA" id="ARBA00023002"/>
    </source>
</evidence>
<dbReference type="Pfam" id="PF00106">
    <property type="entry name" value="adh_short"/>
    <property type="match status" value="1"/>
</dbReference>
<keyword evidence="2 5" id="KW-0560">Oxidoreductase</keyword>
<dbReference type="NCBIfam" id="NF009466">
    <property type="entry name" value="PRK12826.1-2"/>
    <property type="match status" value="1"/>
</dbReference>
<protein>
    <submittedName>
        <fullName evidence="5">Acetoacetyl-CoA reductase</fullName>
        <ecNumber evidence="5">1.1.1.36</ecNumber>
    </submittedName>
</protein>
<comment type="similarity">
    <text evidence="1 3">Belongs to the short-chain dehydrogenases/reductases (SDR) family.</text>
</comment>
<evidence type="ECO:0000259" key="4">
    <source>
        <dbReference type="SMART" id="SM00822"/>
    </source>
</evidence>
<proteinExistence type="inferred from homology"/>
<dbReference type="InterPro" id="IPR011283">
    <property type="entry name" value="Acetoacetyl-CoA_reductase"/>
</dbReference>
<dbReference type="PANTHER" id="PTHR42879">
    <property type="entry name" value="3-OXOACYL-(ACYL-CARRIER-PROTEIN) REDUCTASE"/>
    <property type="match status" value="1"/>
</dbReference>
<dbReference type="PRINTS" id="PR00080">
    <property type="entry name" value="SDRFAMILY"/>
</dbReference>
<evidence type="ECO:0000256" key="1">
    <source>
        <dbReference type="ARBA" id="ARBA00006484"/>
    </source>
</evidence>
<dbReference type="SUPFAM" id="SSF51735">
    <property type="entry name" value="NAD(P)-binding Rossmann-fold domains"/>
    <property type="match status" value="1"/>
</dbReference>
<dbReference type="NCBIfam" id="NF009464">
    <property type="entry name" value="PRK12824.1"/>
    <property type="match status" value="1"/>
</dbReference>
<dbReference type="PROSITE" id="PS00061">
    <property type="entry name" value="ADH_SHORT"/>
    <property type="match status" value="1"/>
</dbReference>
<dbReference type="SMART" id="SM00822">
    <property type="entry name" value="PKS_KR"/>
    <property type="match status" value="1"/>
</dbReference>
<dbReference type="InterPro" id="IPR002347">
    <property type="entry name" value="SDR_fam"/>
</dbReference>
<sequence>MDNNDKKIALVTGGTGGIGTAICQRLTTDGMCVIATYSRADKKDQAEQWQTEQKELGFDIALGCVNVGDFNSCELAAKDIANRIGEVDIIVNNAGITRDSVMKKMAVGQWDSVLQTNLNSVFNVTKQFLDGMITRQYGRVVNISSINAQKGQFGQVNYSAAKAGMHGFTKALAQEVARKGITVNTVSPGYIATSMIMAIEESVRDKIEAQIPIGRFGQPEEIARVVSFLVAEDAGFITGSNISANGGQHMF</sequence>
<reference evidence="5" key="1">
    <citation type="submission" date="2022-06" db="EMBL/GenBank/DDBJ databases">
        <title>Alkalimarinus sp. nov., isolated from gut of a Alitta virens.</title>
        <authorList>
            <person name="Yang A.I."/>
            <person name="Shin N.-R."/>
        </authorList>
    </citation>
    <scope>NUCLEOTIDE SEQUENCE</scope>
    <source>
        <strain evidence="5">A2M4</strain>
    </source>
</reference>
<evidence type="ECO:0000313" key="5">
    <source>
        <dbReference type="EMBL" id="UZE94894.1"/>
    </source>
</evidence>
<accession>A0ABY6MYQ1</accession>